<dbReference type="AlphaFoldDB" id="U9V379"/>
<proteinExistence type="predicted"/>
<accession>U9V379</accession>
<name>U9V379_RHIID</name>
<reference evidence="1" key="1">
    <citation type="submission" date="2013-07" db="EMBL/GenBank/DDBJ databases">
        <title>The genome of an arbuscular mycorrhizal fungus provides insights into the evolution of the oldest plant symbiosis.</title>
        <authorList>
            <consortium name="DOE Joint Genome Institute"/>
            <person name="Tisserant E."/>
            <person name="Malbreil M."/>
            <person name="Kuo A."/>
            <person name="Kohler A."/>
            <person name="Symeonidi A."/>
            <person name="Balestrini R."/>
            <person name="Charron P."/>
            <person name="Duensing N."/>
            <person name="Frei-dit-Frey N."/>
            <person name="Gianinazzi-Pearson V."/>
            <person name="Gilbert B."/>
            <person name="Handa Y."/>
            <person name="Hijri M."/>
            <person name="Kaul R."/>
            <person name="Kawaguchi M."/>
            <person name="Krajinski F."/>
            <person name="Lammers P."/>
            <person name="Lapierre D."/>
            <person name="Masclaux F.G."/>
            <person name="Murat C."/>
            <person name="Morin E."/>
            <person name="Ndikumana S."/>
            <person name="Pagni M."/>
            <person name="Petitpierre D."/>
            <person name="Requena N."/>
            <person name="Rosikiewicz P."/>
            <person name="Riley R."/>
            <person name="Saito K."/>
            <person name="San Clemente H."/>
            <person name="Shapiro H."/>
            <person name="van Tuinen D."/>
            <person name="Becard G."/>
            <person name="Bonfante P."/>
            <person name="Paszkowski U."/>
            <person name="Shachar-Hill Y."/>
            <person name="Young J.P."/>
            <person name="Sanders I.R."/>
            <person name="Henrissat B."/>
            <person name="Rensing S.A."/>
            <person name="Grigoriev I.V."/>
            <person name="Corradi N."/>
            <person name="Roux C."/>
            <person name="Martin F."/>
        </authorList>
    </citation>
    <scope>NUCLEOTIDE SEQUENCE</scope>
    <source>
        <strain evidence="1">DAOM 197198</strain>
    </source>
</reference>
<evidence type="ECO:0000313" key="1">
    <source>
        <dbReference type="EMBL" id="ESA22351.1"/>
    </source>
</evidence>
<protein>
    <submittedName>
        <fullName evidence="1">Uncharacterized protein</fullName>
    </submittedName>
</protein>
<dbReference type="EMBL" id="KI275663">
    <property type="protein sequence ID" value="ESA22351.1"/>
    <property type="molecule type" value="Genomic_DNA"/>
</dbReference>
<gene>
    <name evidence="1" type="ORF">GLOINDRAFT_83087</name>
</gene>
<sequence length="103" mass="11630">MPYMIGNGCCCIKGYVKRLCPKCGNGDVLFEKSSTNVNCEKKADDTGITWNIYRFCKFCIKSLKRGNVLTATSRLIDAASTVCFLRNTVYPYEPRFLEPPKRG</sequence>
<dbReference type="HOGENOM" id="CLU_2265104_0_0_1"/>
<organism evidence="1">
    <name type="scientific">Rhizophagus irregularis (strain DAOM 181602 / DAOM 197198 / MUCL 43194)</name>
    <name type="common">Arbuscular mycorrhizal fungus</name>
    <name type="synonym">Glomus intraradices</name>
    <dbReference type="NCBI Taxonomy" id="747089"/>
    <lineage>
        <taxon>Eukaryota</taxon>
        <taxon>Fungi</taxon>
        <taxon>Fungi incertae sedis</taxon>
        <taxon>Mucoromycota</taxon>
        <taxon>Glomeromycotina</taxon>
        <taxon>Glomeromycetes</taxon>
        <taxon>Glomerales</taxon>
        <taxon>Glomeraceae</taxon>
        <taxon>Rhizophagus</taxon>
    </lineage>
</organism>